<dbReference type="SUPFAM" id="SSF54523">
    <property type="entry name" value="Pili subunits"/>
    <property type="match status" value="1"/>
</dbReference>
<feature type="transmembrane region" description="Helical" evidence="11">
    <location>
        <begin position="16"/>
        <end position="37"/>
    </location>
</feature>
<dbReference type="Proteomes" id="UP001567350">
    <property type="component" value="Unassembled WGS sequence"/>
</dbReference>
<dbReference type="Pfam" id="PF12019">
    <property type="entry name" value="GspH"/>
    <property type="match status" value="1"/>
</dbReference>
<keyword evidence="14" id="KW-1185">Reference proteome</keyword>
<dbReference type="RefSeq" id="WP_286999330.1">
    <property type="nucleotide sequence ID" value="NZ_DALYTO010000010.1"/>
</dbReference>
<evidence type="ECO:0000256" key="1">
    <source>
        <dbReference type="ARBA" id="ARBA00004377"/>
    </source>
</evidence>
<reference evidence="13 14" key="1">
    <citation type="submission" date="2024-08" db="EMBL/GenBank/DDBJ databases">
        <authorList>
            <person name="Feng Z."/>
            <person name="Ronholm J."/>
        </authorList>
    </citation>
    <scope>NUCLEOTIDE SEQUENCE [LARGE SCALE GENOMIC DNA]</scope>
    <source>
        <strain evidence="13 14">4-AB0-8</strain>
    </source>
</reference>
<evidence type="ECO:0000256" key="3">
    <source>
        <dbReference type="ARBA" id="ARBA00022475"/>
    </source>
</evidence>
<keyword evidence="5" id="KW-0997">Cell inner membrane</keyword>
<dbReference type="Gene3D" id="3.55.40.10">
    <property type="entry name" value="minor pseudopilin epsh domain"/>
    <property type="match status" value="1"/>
</dbReference>
<keyword evidence="6 11" id="KW-0812">Transmembrane</keyword>
<protein>
    <recommendedName>
        <fullName evidence="2">Type II secretion system protein H</fullName>
    </recommendedName>
    <alternativeName>
        <fullName evidence="10">General secretion pathway protein H</fullName>
    </alternativeName>
</protein>
<keyword evidence="8 11" id="KW-0472">Membrane</keyword>
<evidence type="ECO:0000256" key="2">
    <source>
        <dbReference type="ARBA" id="ARBA00021549"/>
    </source>
</evidence>
<evidence type="ECO:0000256" key="10">
    <source>
        <dbReference type="ARBA" id="ARBA00030775"/>
    </source>
</evidence>
<keyword evidence="4" id="KW-0488">Methylation</keyword>
<evidence type="ECO:0000256" key="8">
    <source>
        <dbReference type="ARBA" id="ARBA00023136"/>
    </source>
</evidence>
<keyword evidence="3" id="KW-1003">Cell membrane</keyword>
<evidence type="ECO:0000259" key="12">
    <source>
        <dbReference type="Pfam" id="PF12019"/>
    </source>
</evidence>
<dbReference type="EMBL" id="JBGJLR010000001">
    <property type="protein sequence ID" value="MEZ2738225.1"/>
    <property type="molecule type" value="Genomic_DNA"/>
</dbReference>
<evidence type="ECO:0000256" key="6">
    <source>
        <dbReference type="ARBA" id="ARBA00022692"/>
    </source>
</evidence>
<proteinExistence type="inferred from homology"/>
<accession>A0ABV4I8P2</accession>
<organism evidence="13 14">
    <name type="scientific">Comamonas jiangduensis</name>
    <dbReference type="NCBI Taxonomy" id="1194168"/>
    <lineage>
        <taxon>Bacteria</taxon>
        <taxon>Pseudomonadati</taxon>
        <taxon>Pseudomonadota</taxon>
        <taxon>Betaproteobacteria</taxon>
        <taxon>Burkholderiales</taxon>
        <taxon>Comamonadaceae</taxon>
        <taxon>Comamonas</taxon>
    </lineage>
</organism>
<evidence type="ECO:0000313" key="14">
    <source>
        <dbReference type="Proteomes" id="UP001567350"/>
    </source>
</evidence>
<evidence type="ECO:0000256" key="11">
    <source>
        <dbReference type="SAM" id="Phobius"/>
    </source>
</evidence>
<evidence type="ECO:0000256" key="5">
    <source>
        <dbReference type="ARBA" id="ARBA00022519"/>
    </source>
</evidence>
<comment type="caution">
    <text evidence="13">The sequence shown here is derived from an EMBL/GenBank/DDBJ whole genome shotgun (WGS) entry which is preliminary data.</text>
</comment>
<comment type="subcellular location">
    <subcellularLocation>
        <location evidence="1">Cell inner membrane</location>
        <topology evidence="1">Single-pass membrane protein</topology>
    </subcellularLocation>
</comment>
<evidence type="ECO:0000256" key="7">
    <source>
        <dbReference type="ARBA" id="ARBA00022989"/>
    </source>
</evidence>
<sequence length="190" mass="20492">MITFFVMNSTYTSSSGVTMVELLTVLSITAILLALGLPQFREIHERWQVLQTTRSLESTLTLARSLAIQRGGNIGIRKNDTAAQGCQNASTNQAWGCGWFIYADTNGNGSWNVNEPKLHEVALNGNVNVMHTSGGNNIKFDRFGMASGLNAKGFTLSPETTGISSATIQTLCMSSGGRIRLINDSSCPKK</sequence>
<evidence type="ECO:0000256" key="4">
    <source>
        <dbReference type="ARBA" id="ARBA00022481"/>
    </source>
</evidence>
<evidence type="ECO:0000313" key="13">
    <source>
        <dbReference type="EMBL" id="MEZ2738225.1"/>
    </source>
</evidence>
<feature type="domain" description="General secretion pathway GspH" evidence="12">
    <location>
        <begin position="53"/>
        <end position="176"/>
    </location>
</feature>
<evidence type="ECO:0000256" key="9">
    <source>
        <dbReference type="ARBA" id="ARBA00025772"/>
    </source>
</evidence>
<name>A0ABV4I8P2_9BURK</name>
<dbReference type="InterPro" id="IPR045584">
    <property type="entry name" value="Pilin-like"/>
</dbReference>
<gene>
    <name evidence="13" type="ORF">ACBP88_01930</name>
</gene>
<dbReference type="InterPro" id="IPR022346">
    <property type="entry name" value="T2SS_GspH"/>
</dbReference>
<keyword evidence="7 11" id="KW-1133">Transmembrane helix</keyword>
<comment type="similarity">
    <text evidence="9">Belongs to the GSP H family.</text>
</comment>